<dbReference type="AlphaFoldDB" id="A0A1I3E333"/>
<dbReference type="EMBL" id="FOQH01000003">
    <property type="protein sequence ID" value="SFH93400.1"/>
    <property type="molecule type" value="Genomic_DNA"/>
</dbReference>
<feature type="domain" description="YjiS-like" evidence="1">
    <location>
        <begin position="28"/>
        <end position="58"/>
    </location>
</feature>
<keyword evidence="3" id="KW-1185">Reference proteome</keyword>
<evidence type="ECO:0000313" key="3">
    <source>
        <dbReference type="Proteomes" id="UP000199377"/>
    </source>
</evidence>
<evidence type="ECO:0000313" key="2">
    <source>
        <dbReference type="EMBL" id="SFH93400.1"/>
    </source>
</evidence>
<organism evidence="2 3">
    <name type="scientific">Albimonas pacifica</name>
    <dbReference type="NCBI Taxonomy" id="1114924"/>
    <lineage>
        <taxon>Bacteria</taxon>
        <taxon>Pseudomonadati</taxon>
        <taxon>Pseudomonadota</taxon>
        <taxon>Alphaproteobacteria</taxon>
        <taxon>Rhodobacterales</taxon>
        <taxon>Paracoccaceae</taxon>
        <taxon>Albimonas</taxon>
    </lineage>
</organism>
<dbReference type="RefSeq" id="WP_177236165.1">
    <property type="nucleotide sequence ID" value="NZ_FOQH01000003.1"/>
</dbReference>
<reference evidence="2 3" key="1">
    <citation type="submission" date="2016-10" db="EMBL/GenBank/DDBJ databases">
        <authorList>
            <person name="de Groot N.N."/>
        </authorList>
    </citation>
    <scope>NUCLEOTIDE SEQUENCE [LARGE SCALE GENOMIC DNA]</scope>
    <source>
        <strain evidence="2 3">CGMCC 1.11030</strain>
    </source>
</reference>
<accession>A0A1I3E333</accession>
<dbReference type="Proteomes" id="UP000199377">
    <property type="component" value="Unassembled WGS sequence"/>
</dbReference>
<sequence length="72" mass="7768">MTQINVNAPALPRGALAIHSAINAIESLIAEIALWNARRNTARALARLSDRQLADIGLLGADLEEVAARLRR</sequence>
<evidence type="ECO:0000259" key="1">
    <source>
        <dbReference type="Pfam" id="PF06568"/>
    </source>
</evidence>
<dbReference type="Pfam" id="PF06568">
    <property type="entry name" value="YjiS-like"/>
    <property type="match status" value="1"/>
</dbReference>
<name>A0A1I3E333_9RHOB</name>
<dbReference type="InterPro" id="IPR009506">
    <property type="entry name" value="YjiS-like"/>
</dbReference>
<protein>
    <submittedName>
        <fullName evidence="2">Uncharacterized conserved protein YjiS, DUF1127 family</fullName>
    </submittedName>
</protein>
<gene>
    <name evidence="2" type="ORF">SAMN05216258_103159</name>
</gene>
<proteinExistence type="predicted"/>